<accession>A0A4P8YKF6</accession>
<keyword evidence="1" id="KW-0812">Transmembrane</keyword>
<proteinExistence type="predicted"/>
<dbReference type="OrthoDB" id="6581665at2"/>
<dbReference type="AlphaFoldDB" id="A0A4P8YKF6"/>
<evidence type="ECO:0000256" key="1">
    <source>
        <dbReference type="SAM" id="Phobius"/>
    </source>
</evidence>
<evidence type="ECO:0000313" key="2">
    <source>
        <dbReference type="EMBL" id="QCT21240.1"/>
    </source>
</evidence>
<name>A0A4P8YKF6_9ENTR</name>
<keyword evidence="3" id="KW-1185">Reference proteome</keyword>
<protein>
    <submittedName>
        <fullName evidence="2">Uncharacterized protein</fullName>
    </submittedName>
</protein>
<keyword evidence="1" id="KW-0472">Membrane</keyword>
<keyword evidence="1" id="KW-1133">Transmembrane helix</keyword>
<organism evidence="2 3">
    <name type="scientific">Jejubacter calystegiae</name>
    <dbReference type="NCBI Taxonomy" id="2579935"/>
    <lineage>
        <taxon>Bacteria</taxon>
        <taxon>Pseudomonadati</taxon>
        <taxon>Pseudomonadota</taxon>
        <taxon>Gammaproteobacteria</taxon>
        <taxon>Enterobacterales</taxon>
        <taxon>Enterobacteriaceae</taxon>
        <taxon>Jejubacter</taxon>
    </lineage>
</organism>
<gene>
    <name evidence="2" type="ORF">FEM41_17080</name>
</gene>
<dbReference type="RefSeq" id="WP_138097396.1">
    <property type="nucleotide sequence ID" value="NZ_CP040428.1"/>
</dbReference>
<dbReference type="KEGG" id="izh:FEM41_17080"/>
<feature type="transmembrane region" description="Helical" evidence="1">
    <location>
        <begin position="37"/>
        <end position="57"/>
    </location>
</feature>
<dbReference type="EMBL" id="CP040428">
    <property type="protein sequence ID" value="QCT21240.1"/>
    <property type="molecule type" value="Genomic_DNA"/>
</dbReference>
<dbReference type="Proteomes" id="UP000302163">
    <property type="component" value="Chromosome"/>
</dbReference>
<evidence type="ECO:0000313" key="3">
    <source>
        <dbReference type="Proteomes" id="UP000302163"/>
    </source>
</evidence>
<sequence>MLKDYLIVAMLTMVAGWKISLPVLGGLVFWCWRRRHIVWGILFGAGFVWTALAAWQFEQYM</sequence>
<reference evidence="2 3" key="1">
    <citation type="submission" date="2019-05" db="EMBL/GenBank/DDBJ databases">
        <title>Complete genome sequence of Izhakiella calystegiae KSNA2, an endophyte isolated from beach morning glory (Calystegia soldanella).</title>
        <authorList>
            <person name="Jiang L."/>
            <person name="Jeong J.C."/>
            <person name="Kim C.Y."/>
            <person name="Kim D.H."/>
            <person name="Kim S.W."/>
            <person name="Lee j."/>
        </authorList>
    </citation>
    <scope>NUCLEOTIDE SEQUENCE [LARGE SCALE GENOMIC DNA]</scope>
    <source>
        <strain evidence="2 3">KSNA2</strain>
    </source>
</reference>
<feature type="transmembrane region" description="Helical" evidence="1">
    <location>
        <begin position="6"/>
        <end position="30"/>
    </location>
</feature>